<feature type="transmembrane region" description="Helical" evidence="6">
    <location>
        <begin position="180"/>
        <end position="199"/>
    </location>
</feature>
<reference evidence="7 8" key="1">
    <citation type="submission" date="2019-09" db="EMBL/GenBank/DDBJ databases">
        <authorList>
            <person name="Chandra G."/>
            <person name="Truman W A."/>
        </authorList>
    </citation>
    <scope>NUCLEOTIDE SEQUENCE [LARGE SCALE GENOMIC DNA]</scope>
    <source>
        <strain evidence="7">PS645</strain>
    </source>
</reference>
<proteinExistence type="predicted"/>
<feature type="transmembrane region" description="Helical" evidence="6">
    <location>
        <begin position="113"/>
        <end position="137"/>
    </location>
</feature>
<dbReference type="CDD" id="cd13125">
    <property type="entry name" value="MATE_like_10"/>
    <property type="match status" value="1"/>
</dbReference>
<dbReference type="PANTHER" id="PTHR30250:SF30">
    <property type="entry name" value="LIPID III FLIPPASE"/>
    <property type="match status" value="1"/>
</dbReference>
<keyword evidence="3 6" id="KW-0812">Transmembrane</keyword>
<dbReference type="GO" id="GO:0005886">
    <property type="term" value="C:plasma membrane"/>
    <property type="evidence" value="ECO:0007669"/>
    <property type="project" value="UniProtKB-SubCell"/>
</dbReference>
<sequence>MTLIKTSLLNGIAVIIKMLTLLGINKILAIYVGPSGYAAIGQFQNAVQMITTFASGAINTGVTRYTAEHFDDELKQRLVWRTAGTIALIGSVLTGLAIAFFNQSLASWFLKDASYGGVFLWFAATLVLFTFNTLLLAILNGKKEIARYVVANIAGSVFALLVTTAMAIKFGLYGSLVALAIYQSISFFVTLALCYRASWFRFSYLIGAPDKQTAINLSKYTAMALTSAVCVPVSHILVRNHIGETLGWAEAGYWEAIWRLSAAYLMLITTTLSVYYLPRLAELKDAKDIQKEITQGYKIVLPVAALGGLIIYVFRDVIISLLFTTDFAPMRELFAWQMLGDTLKIGSWILAYLMLGKAMYKLFIVTELVFAGSFVVLTWALTNQIGLEGVAVAHAVNYALYWLVMAYYVKRYLKSTPNQI</sequence>
<dbReference type="InterPro" id="IPR002797">
    <property type="entry name" value="Polysacc_synth"/>
</dbReference>
<dbReference type="RefSeq" id="WP_150581995.1">
    <property type="nucleotide sequence ID" value="NZ_CABVGX010000037.1"/>
</dbReference>
<evidence type="ECO:0000256" key="5">
    <source>
        <dbReference type="ARBA" id="ARBA00023136"/>
    </source>
</evidence>
<feature type="transmembrane region" description="Helical" evidence="6">
    <location>
        <begin position="362"/>
        <end position="381"/>
    </location>
</feature>
<dbReference type="AlphaFoldDB" id="A0A5E6VRC3"/>
<feature type="transmembrane region" description="Helical" evidence="6">
    <location>
        <begin position="335"/>
        <end position="355"/>
    </location>
</feature>
<evidence type="ECO:0000313" key="7">
    <source>
        <dbReference type="EMBL" id="VVN15879.1"/>
    </source>
</evidence>
<keyword evidence="5 6" id="KW-0472">Membrane</keyword>
<feature type="transmembrane region" description="Helical" evidence="6">
    <location>
        <begin position="149"/>
        <end position="168"/>
    </location>
</feature>
<dbReference type="OrthoDB" id="9769862at2"/>
<feature type="transmembrane region" description="Helical" evidence="6">
    <location>
        <begin position="12"/>
        <end position="34"/>
    </location>
</feature>
<evidence type="ECO:0000256" key="2">
    <source>
        <dbReference type="ARBA" id="ARBA00022475"/>
    </source>
</evidence>
<dbReference type="PANTHER" id="PTHR30250">
    <property type="entry name" value="PST FAMILY PREDICTED COLANIC ACID TRANSPORTER"/>
    <property type="match status" value="1"/>
</dbReference>
<comment type="subcellular location">
    <subcellularLocation>
        <location evidence="1">Cell membrane</location>
        <topology evidence="1">Multi-pass membrane protein</topology>
    </subcellularLocation>
</comment>
<organism evidence="7 8">
    <name type="scientific">Pseudomonas fluorescens</name>
    <dbReference type="NCBI Taxonomy" id="294"/>
    <lineage>
        <taxon>Bacteria</taxon>
        <taxon>Pseudomonadati</taxon>
        <taxon>Pseudomonadota</taxon>
        <taxon>Gammaproteobacteria</taxon>
        <taxon>Pseudomonadales</taxon>
        <taxon>Pseudomonadaceae</taxon>
        <taxon>Pseudomonas</taxon>
    </lineage>
</organism>
<keyword evidence="2" id="KW-1003">Cell membrane</keyword>
<evidence type="ECO:0000313" key="8">
    <source>
        <dbReference type="Proteomes" id="UP000325607"/>
    </source>
</evidence>
<feature type="transmembrane region" description="Helical" evidence="6">
    <location>
        <begin position="387"/>
        <end position="409"/>
    </location>
</feature>
<feature type="transmembrane region" description="Helical" evidence="6">
    <location>
        <begin position="299"/>
        <end position="323"/>
    </location>
</feature>
<evidence type="ECO:0000256" key="1">
    <source>
        <dbReference type="ARBA" id="ARBA00004651"/>
    </source>
</evidence>
<dbReference type="InterPro" id="IPR044550">
    <property type="entry name" value="WzxE"/>
</dbReference>
<dbReference type="GO" id="GO:0009246">
    <property type="term" value="P:enterobacterial common antigen biosynthetic process"/>
    <property type="evidence" value="ECO:0007669"/>
    <property type="project" value="InterPro"/>
</dbReference>
<name>A0A5E6VRC3_PSEFL</name>
<dbReference type="Proteomes" id="UP000325607">
    <property type="component" value="Unassembled WGS sequence"/>
</dbReference>
<evidence type="ECO:0000256" key="3">
    <source>
        <dbReference type="ARBA" id="ARBA00022692"/>
    </source>
</evidence>
<protein>
    <submittedName>
        <fullName evidence="7">Lipid III flippase</fullName>
    </submittedName>
</protein>
<dbReference type="EMBL" id="CABVGX010000037">
    <property type="protein sequence ID" value="VVN15879.1"/>
    <property type="molecule type" value="Genomic_DNA"/>
</dbReference>
<feature type="transmembrane region" description="Helical" evidence="6">
    <location>
        <begin position="257"/>
        <end position="278"/>
    </location>
</feature>
<gene>
    <name evidence="7" type="primary">wzxE</name>
    <name evidence="7" type="ORF">PS645_04042</name>
</gene>
<feature type="transmembrane region" description="Helical" evidence="6">
    <location>
        <begin position="220"/>
        <end position="237"/>
    </location>
</feature>
<feature type="transmembrane region" description="Helical" evidence="6">
    <location>
        <begin position="78"/>
        <end position="101"/>
    </location>
</feature>
<evidence type="ECO:0000256" key="6">
    <source>
        <dbReference type="SAM" id="Phobius"/>
    </source>
</evidence>
<dbReference type="Pfam" id="PF01943">
    <property type="entry name" value="Polysacc_synt"/>
    <property type="match status" value="1"/>
</dbReference>
<keyword evidence="4 6" id="KW-1133">Transmembrane helix</keyword>
<evidence type="ECO:0000256" key="4">
    <source>
        <dbReference type="ARBA" id="ARBA00022989"/>
    </source>
</evidence>
<feature type="transmembrane region" description="Helical" evidence="6">
    <location>
        <begin position="46"/>
        <end position="66"/>
    </location>
</feature>
<accession>A0A5E6VRC3</accession>
<dbReference type="InterPro" id="IPR050833">
    <property type="entry name" value="Poly_Biosynth_Transport"/>
</dbReference>